<dbReference type="AlphaFoldDB" id="A0A5K7YV97"/>
<dbReference type="GO" id="GO:0051536">
    <property type="term" value="F:iron-sulfur cluster binding"/>
    <property type="evidence" value="ECO:0007669"/>
    <property type="project" value="UniProtKB-KW"/>
</dbReference>
<evidence type="ECO:0000313" key="6">
    <source>
        <dbReference type="EMBL" id="BBO72335.1"/>
    </source>
</evidence>
<accession>A0A5K7YV97</accession>
<keyword evidence="4" id="KW-0411">Iron-sulfur</keyword>
<feature type="domain" description="F420-non-reducing hydrogenase iron-sulfur subunit D" evidence="5">
    <location>
        <begin position="1"/>
        <end position="43"/>
    </location>
</feature>
<name>A0A5K7YV97_9BACT</name>
<dbReference type="GO" id="GO:0046872">
    <property type="term" value="F:metal ion binding"/>
    <property type="evidence" value="ECO:0007669"/>
    <property type="project" value="UniProtKB-KW"/>
</dbReference>
<dbReference type="KEGG" id="dalk:DSCA_62650"/>
<keyword evidence="7" id="KW-1185">Reference proteome</keyword>
<evidence type="ECO:0000256" key="4">
    <source>
        <dbReference type="ARBA" id="ARBA00023014"/>
    </source>
</evidence>
<dbReference type="InterPro" id="IPR003813">
    <property type="entry name" value="MvhD/FlpD"/>
</dbReference>
<keyword evidence="1" id="KW-0479">Metal-binding</keyword>
<keyword evidence="2" id="KW-0560">Oxidoreductase</keyword>
<evidence type="ECO:0000256" key="2">
    <source>
        <dbReference type="ARBA" id="ARBA00023002"/>
    </source>
</evidence>
<proteinExistence type="predicted"/>
<evidence type="ECO:0000256" key="1">
    <source>
        <dbReference type="ARBA" id="ARBA00022723"/>
    </source>
</evidence>
<dbReference type="Proteomes" id="UP000427906">
    <property type="component" value="Chromosome"/>
</dbReference>
<dbReference type="EMBL" id="AP021874">
    <property type="protein sequence ID" value="BBO72335.1"/>
    <property type="molecule type" value="Genomic_DNA"/>
</dbReference>
<gene>
    <name evidence="6" type="ORF">DSCA_62650</name>
</gene>
<sequence length="48" mass="5230">MRKTLEDVGIDGSRVQMFNLSSAMAPEFARIARRMTDTVAALGPMTAD</sequence>
<dbReference type="Pfam" id="PF02662">
    <property type="entry name" value="FlpD"/>
    <property type="match status" value="1"/>
</dbReference>
<evidence type="ECO:0000313" key="7">
    <source>
        <dbReference type="Proteomes" id="UP000427906"/>
    </source>
</evidence>
<evidence type="ECO:0000259" key="5">
    <source>
        <dbReference type="Pfam" id="PF02662"/>
    </source>
</evidence>
<reference evidence="6 7" key="1">
    <citation type="submission" date="2019-11" db="EMBL/GenBank/DDBJ databases">
        <title>Comparative genomics of hydrocarbon-degrading Desulfosarcina strains.</title>
        <authorList>
            <person name="Watanabe M."/>
            <person name="Kojima H."/>
            <person name="Fukui M."/>
        </authorList>
    </citation>
    <scope>NUCLEOTIDE SEQUENCE [LARGE SCALE GENOMIC DNA]</scope>
    <source>
        <strain evidence="6 7">PL12</strain>
    </source>
</reference>
<keyword evidence="3" id="KW-0408">Iron</keyword>
<organism evidence="6 7">
    <name type="scientific">Desulfosarcina alkanivorans</name>
    <dbReference type="NCBI Taxonomy" id="571177"/>
    <lineage>
        <taxon>Bacteria</taxon>
        <taxon>Pseudomonadati</taxon>
        <taxon>Thermodesulfobacteriota</taxon>
        <taxon>Desulfobacteria</taxon>
        <taxon>Desulfobacterales</taxon>
        <taxon>Desulfosarcinaceae</taxon>
        <taxon>Desulfosarcina</taxon>
    </lineage>
</organism>
<evidence type="ECO:0000256" key="3">
    <source>
        <dbReference type="ARBA" id="ARBA00023004"/>
    </source>
</evidence>
<protein>
    <recommendedName>
        <fullName evidence="5">F420-non-reducing hydrogenase iron-sulfur subunit D domain-containing protein</fullName>
    </recommendedName>
</protein>
<dbReference type="GO" id="GO:0016491">
    <property type="term" value="F:oxidoreductase activity"/>
    <property type="evidence" value="ECO:0007669"/>
    <property type="project" value="UniProtKB-KW"/>
</dbReference>